<accession>A0A4Z2JIY0</accession>
<sequence>MDVGRCARILSVLEQRAELELLRIEMAVLTSPVPPAPSGEGAGMEIEQRKVKMNRSCLKRLMVPKAGTEPGNAPQLKSMLMSRETE</sequence>
<proteinExistence type="predicted"/>
<name>A0A4Z2JIY0_9TELE</name>
<organism evidence="2 3">
    <name type="scientific">Liparis tanakae</name>
    <name type="common">Tanaka's snailfish</name>
    <dbReference type="NCBI Taxonomy" id="230148"/>
    <lineage>
        <taxon>Eukaryota</taxon>
        <taxon>Metazoa</taxon>
        <taxon>Chordata</taxon>
        <taxon>Craniata</taxon>
        <taxon>Vertebrata</taxon>
        <taxon>Euteleostomi</taxon>
        <taxon>Actinopterygii</taxon>
        <taxon>Neopterygii</taxon>
        <taxon>Teleostei</taxon>
        <taxon>Neoteleostei</taxon>
        <taxon>Acanthomorphata</taxon>
        <taxon>Eupercaria</taxon>
        <taxon>Perciformes</taxon>
        <taxon>Cottioidei</taxon>
        <taxon>Cottales</taxon>
        <taxon>Liparidae</taxon>
        <taxon>Liparis</taxon>
    </lineage>
</organism>
<dbReference type="Proteomes" id="UP000314294">
    <property type="component" value="Unassembled WGS sequence"/>
</dbReference>
<gene>
    <name evidence="2" type="ORF">EYF80_000191</name>
</gene>
<feature type="region of interest" description="Disordered" evidence="1">
    <location>
        <begin position="65"/>
        <end position="86"/>
    </location>
</feature>
<comment type="caution">
    <text evidence="2">The sequence shown here is derived from an EMBL/GenBank/DDBJ whole genome shotgun (WGS) entry which is preliminary data.</text>
</comment>
<dbReference type="AlphaFoldDB" id="A0A4Z2JIY0"/>
<keyword evidence="3" id="KW-1185">Reference proteome</keyword>
<evidence type="ECO:0000256" key="1">
    <source>
        <dbReference type="SAM" id="MobiDB-lite"/>
    </source>
</evidence>
<evidence type="ECO:0000313" key="3">
    <source>
        <dbReference type="Proteomes" id="UP000314294"/>
    </source>
</evidence>
<evidence type="ECO:0000313" key="2">
    <source>
        <dbReference type="EMBL" id="TNN89588.1"/>
    </source>
</evidence>
<reference evidence="2 3" key="1">
    <citation type="submission" date="2019-03" db="EMBL/GenBank/DDBJ databases">
        <title>First draft genome of Liparis tanakae, snailfish: a comprehensive survey of snailfish specific genes.</title>
        <authorList>
            <person name="Kim W."/>
            <person name="Song I."/>
            <person name="Jeong J.-H."/>
            <person name="Kim D."/>
            <person name="Kim S."/>
            <person name="Ryu S."/>
            <person name="Song J.Y."/>
            <person name="Lee S.K."/>
        </authorList>
    </citation>
    <scope>NUCLEOTIDE SEQUENCE [LARGE SCALE GENOMIC DNA]</scope>
    <source>
        <tissue evidence="2">Muscle</tissue>
    </source>
</reference>
<dbReference type="EMBL" id="SRLO01000001">
    <property type="protein sequence ID" value="TNN89588.1"/>
    <property type="molecule type" value="Genomic_DNA"/>
</dbReference>
<protein>
    <submittedName>
        <fullName evidence="2">Uncharacterized protein</fullName>
    </submittedName>
</protein>